<evidence type="ECO:0000313" key="2">
    <source>
        <dbReference type="EMBL" id="NJC24008.1"/>
    </source>
</evidence>
<dbReference type="SMART" id="SM00332">
    <property type="entry name" value="PP2Cc"/>
    <property type="match status" value="1"/>
</dbReference>
<feature type="domain" description="PPM-type phosphatase" evidence="1">
    <location>
        <begin position="6"/>
        <end position="241"/>
    </location>
</feature>
<dbReference type="GO" id="GO:0004722">
    <property type="term" value="F:protein serine/threonine phosphatase activity"/>
    <property type="evidence" value="ECO:0007669"/>
    <property type="project" value="InterPro"/>
</dbReference>
<proteinExistence type="predicted"/>
<dbReference type="CDD" id="cd00143">
    <property type="entry name" value="PP2Cc"/>
    <property type="match status" value="1"/>
</dbReference>
<evidence type="ECO:0000313" key="3">
    <source>
        <dbReference type="Proteomes" id="UP000547458"/>
    </source>
</evidence>
<dbReference type="InterPro" id="IPR015655">
    <property type="entry name" value="PP2C"/>
</dbReference>
<name>A0A846RKW7_9MICC</name>
<dbReference type="EMBL" id="JAATJL010000001">
    <property type="protein sequence ID" value="NJC24008.1"/>
    <property type="molecule type" value="Genomic_DNA"/>
</dbReference>
<evidence type="ECO:0000259" key="1">
    <source>
        <dbReference type="PROSITE" id="PS51746"/>
    </source>
</evidence>
<dbReference type="RefSeq" id="WP_167995313.1">
    <property type="nucleotide sequence ID" value="NZ_JAATJL010000001.1"/>
</dbReference>
<dbReference type="SMART" id="SM00331">
    <property type="entry name" value="PP2C_SIG"/>
    <property type="match status" value="1"/>
</dbReference>
<dbReference type="SUPFAM" id="SSF81606">
    <property type="entry name" value="PP2C-like"/>
    <property type="match status" value="1"/>
</dbReference>
<dbReference type="InterPro" id="IPR036457">
    <property type="entry name" value="PPM-type-like_dom_sf"/>
</dbReference>
<dbReference type="PANTHER" id="PTHR47992">
    <property type="entry name" value="PROTEIN PHOSPHATASE"/>
    <property type="match status" value="1"/>
</dbReference>
<accession>A0A846RKW7</accession>
<sequence>MTLAFQAAGRSWQGAHRDNNEDSFLTSESAIAVADGVGGHAGGEVASAMVIQNLAAVIQSMRGRELSENQVRETIATANFGVSLRVRHDEALTGMSTTLSALFRGDGGLLLAHIGDSRAYLLRGTQVHQVSRDDSYIQDLLDAQKITAADSRRHPMRSVVLKVLSGDNSSPTSSVGLSRHEALDGDRWLLCSDGLTDYVPIELVEETLSAGLDPEATADILIALAGQHDSRDNITLVVCDVVNRTTTTAAVQVGGAALELYGALPAPGMR</sequence>
<protein>
    <submittedName>
        <fullName evidence="2">Serine/threonine protein phosphatase PrpC</fullName>
    </submittedName>
</protein>
<dbReference type="Gene3D" id="3.60.40.10">
    <property type="entry name" value="PPM-type phosphatase domain"/>
    <property type="match status" value="1"/>
</dbReference>
<dbReference type="Pfam" id="PF13672">
    <property type="entry name" value="PP2C_2"/>
    <property type="match status" value="1"/>
</dbReference>
<keyword evidence="3" id="KW-1185">Reference proteome</keyword>
<dbReference type="PROSITE" id="PS51746">
    <property type="entry name" value="PPM_2"/>
    <property type="match status" value="1"/>
</dbReference>
<comment type="caution">
    <text evidence="2">The sequence shown here is derived from an EMBL/GenBank/DDBJ whole genome shotgun (WGS) entry which is preliminary data.</text>
</comment>
<reference evidence="2 3" key="1">
    <citation type="submission" date="2020-03" db="EMBL/GenBank/DDBJ databases">
        <title>Sequencing the genomes of 1000 actinobacteria strains.</title>
        <authorList>
            <person name="Klenk H.-P."/>
        </authorList>
    </citation>
    <scope>NUCLEOTIDE SEQUENCE [LARGE SCALE GENOMIC DNA]</scope>
    <source>
        <strain evidence="2 3">DSM 16403</strain>
    </source>
</reference>
<dbReference type="AlphaFoldDB" id="A0A846RKW7"/>
<dbReference type="InterPro" id="IPR001932">
    <property type="entry name" value="PPM-type_phosphatase-like_dom"/>
</dbReference>
<dbReference type="Proteomes" id="UP000547458">
    <property type="component" value="Unassembled WGS sequence"/>
</dbReference>
<organism evidence="2 3">
    <name type="scientific">Arthrobacter pigmenti</name>
    <dbReference type="NCBI Taxonomy" id="271432"/>
    <lineage>
        <taxon>Bacteria</taxon>
        <taxon>Bacillati</taxon>
        <taxon>Actinomycetota</taxon>
        <taxon>Actinomycetes</taxon>
        <taxon>Micrococcales</taxon>
        <taxon>Micrococcaceae</taxon>
        <taxon>Arthrobacter</taxon>
    </lineage>
</organism>
<gene>
    <name evidence="2" type="ORF">BJ994_003084</name>
</gene>